<proteinExistence type="predicted"/>
<dbReference type="EMBL" id="PDKB01000002">
    <property type="protein sequence ID" value="RBQ30020.1"/>
    <property type="molecule type" value="Genomic_DNA"/>
</dbReference>
<accession>A0A366MWN1</accession>
<dbReference type="InterPro" id="IPR029063">
    <property type="entry name" value="SAM-dependent_MTases_sf"/>
</dbReference>
<keyword evidence="3" id="KW-0489">Methyltransferase</keyword>
<dbReference type="PANTHER" id="PTHR43861:SF3">
    <property type="entry name" value="PUTATIVE (AFU_ORTHOLOGUE AFUA_2G14390)-RELATED"/>
    <property type="match status" value="1"/>
</dbReference>
<dbReference type="Proteomes" id="UP000252669">
    <property type="component" value="Unassembled WGS sequence"/>
</dbReference>
<comment type="caution">
    <text evidence="3">The sequence shown here is derived from an EMBL/GenBank/DDBJ whole genome shotgun (WGS) entry which is preliminary data.</text>
</comment>
<evidence type="ECO:0000313" key="3">
    <source>
        <dbReference type="EMBL" id="RBQ30020.1"/>
    </source>
</evidence>
<dbReference type="OrthoDB" id="9791837at2"/>
<reference evidence="3 4" key="1">
    <citation type="submission" date="2017-10" db="EMBL/GenBank/DDBJ databases">
        <title>Genomics of the genus Arcobacter.</title>
        <authorList>
            <person name="Perez-Cataluna A."/>
            <person name="Figueras M.J."/>
        </authorList>
    </citation>
    <scope>NUCLEOTIDE SEQUENCE [LARGE SCALE GENOMIC DNA]</scope>
    <source>
        <strain evidence="3 4">CECT 9230</strain>
    </source>
</reference>
<dbReference type="RefSeq" id="WP_113892753.1">
    <property type="nucleotide sequence ID" value="NZ_JANJGA010000003.1"/>
</dbReference>
<dbReference type="GO" id="GO:0008168">
    <property type="term" value="F:methyltransferase activity"/>
    <property type="evidence" value="ECO:0007669"/>
    <property type="project" value="UniProtKB-KW"/>
</dbReference>
<evidence type="ECO:0000313" key="4">
    <source>
        <dbReference type="Proteomes" id="UP000252669"/>
    </source>
</evidence>
<evidence type="ECO:0000259" key="2">
    <source>
        <dbReference type="Pfam" id="PF13847"/>
    </source>
</evidence>
<sequence length="204" mass="23788">MSRFDERAKDWDKKQLSHDKSEACLNHLKDNLDFTKIKKILDYGCGTGLIAFELVNNSNEVLGLDSSTGMLEEFNKKAKEKNLSNIKALKHDILNDDLEENSFDLIVISMSLHHIENFEIFFEKSFKALKNGGYLCINDLEKEDGTFHKKHNNAGVYHFGFTQEELEQESLKVGFKEFLYERVFIYKRDYGDFPLFNFYAKKGE</sequence>
<dbReference type="AlphaFoldDB" id="A0A366MWN1"/>
<dbReference type="SUPFAM" id="SSF53335">
    <property type="entry name" value="S-adenosyl-L-methionine-dependent methyltransferases"/>
    <property type="match status" value="1"/>
</dbReference>
<keyword evidence="4" id="KW-1185">Reference proteome</keyword>
<dbReference type="CDD" id="cd02440">
    <property type="entry name" value="AdoMet_MTases"/>
    <property type="match status" value="1"/>
</dbReference>
<gene>
    <name evidence="3" type="ORF">CRU91_01715</name>
</gene>
<dbReference type="PANTHER" id="PTHR43861">
    <property type="entry name" value="TRANS-ACONITATE 2-METHYLTRANSFERASE-RELATED"/>
    <property type="match status" value="1"/>
</dbReference>
<dbReference type="Gene3D" id="3.40.50.150">
    <property type="entry name" value="Vaccinia Virus protein VP39"/>
    <property type="match status" value="1"/>
</dbReference>
<feature type="domain" description="Methyltransferase" evidence="2">
    <location>
        <begin position="38"/>
        <end position="153"/>
    </location>
</feature>
<dbReference type="Pfam" id="PF13847">
    <property type="entry name" value="Methyltransf_31"/>
    <property type="match status" value="1"/>
</dbReference>
<dbReference type="GO" id="GO:0032259">
    <property type="term" value="P:methylation"/>
    <property type="evidence" value="ECO:0007669"/>
    <property type="project" value="UniProtKB-KW"/>
</dbReference>
<dbReference type="InterPro" id="IPR025714">
    <property type="entry name" value="Methyltranfer_dom"/>
</dbReference>
<protein>
    <submittedName>
        <fullName evidence="3">SAM-dependent methyltransferase</fullName>
    </submittedName>
</protein>
<name>A0A366MWN1_9BACT</name>
<organism evidence="3 4">
    <name type="scientific">Aliarcobacter vitoriensis</name>
    <dbReference type="NCBI Taxonomy" id="2011099"/>
    <lineage>
        <taxon>Bacteria</taxon>
        <taxon>Pseudomonadati</taxon>
        <taxon>Campylobacterota</taxon>
        <taxon>Epsilonproteobacteria</taxon>
        <taxon>Campylobacterales</taxon>
        <taxon>Arcobacteraceae</taxon>
        <taxon>Aliarcobacter</taxon>
    </lineage>
</organism>
<evidence type="ECO:0000256" key="1">
    <source>
        <dbReference type="ARBA" id="ARBA00022679"/>
    </source>
</evidence>
<keyword evidence="1" id="KW-0808">Transferase</keyword>